<organism evidence="3">
    <name type="scientific">Naegleria gruberi</name>
    <name type="common">Amoeba</name>
    <dbReference type="NCBI Taxonomy" id="5762"/>
    <lineage>
        <taxon>Eukaryota</taxon>
        <taxon>Discoba</taxon>
        <taxon>Heterolobosea</taxon>
        <taxon>Tetramitia</taxon>
        <taxon>Eutetramitia</taxon>
        <taxon>Vahlkampfiidae</taxon>
        <taxon>Naegleria</taxon>
    </lineage>
</organism>
<accession>D2VXB9</accession>
<sequence length="139" mass="15730">MDNLIMAHSSMRVNVIFIPKIIGEINLNVNLQFNNEILSNLIIKSIVFSTEFENNQLIGLNTIRNILILDEFGKQTISKLDFGEFFKGQTSFKLITLRNQSSTDTFDVFFGLTSNSNNSNNNNSNNNNSSNSSNNNNNW</sequence>
<dbReference type="RefSeq" id="XP_002671223.1">
    <property type="nucleotide sequence ID" value="XM_002671177.1"/>
</dbReference>
<dbReference type="VEuPathDB" id="AmoebaDB:NAEGRDRAFT_73691"/>
<proteinExistence type="predicted"/>
<dbReference type="KEGG" id="ngr:NAEGRDRAFT_73691"/>
<reference evidence="2 3" key="1">
    <citation type="journal article" date="2010" name="Cell">
        <title>The genome of Naegleria gruberi illuminates early eukaryotic versatility.</title>
        <authorList>
            <person name="Fritz-Laylin L.K."/>
            <person name="Prochnik S.E."/>
            <person name="Ginger M.L."/>
            <person name="Dacks J.B."/>
            <person name="Carpenter M.L."/>
            <person name="Field M.C."/>
            <person name="Kuo A."/>
            <person name="Paredez A."/>
            <person name="Chapman J."/>
            <person name="Pham J."/>
            <person name="Shu S."/>
            <person name="Neupane R."/>
            <person name="Cipriano M."/>
            <person name="Mancuso J."/>
            <person name="Tu H."/>
            <person name="Salamov A."/>
            <person name="Lindquist E."/>
            <person name="Shapiro H."/>
            <person name="Lucas S."/>
            <person name="Grigoriev I.V."/>
            <person name="Cande W.Z."/>
            <person name="Fulton C."/>
            <person name="Rokhsar D.S."/>
            <person name="Dawson S.C."/>
        </authorList>
    </citation>
    <scope>NUCLEOTIDE SEQUENCE [LARGE SCALE GENOMIC DNA]</scope>
    <source>
        <strain evidence="2 3">NEG-M</strain>
    </source>
</reference>
<dbReference type="Proteomes" id="UP000006671">
    <property type="component" value="Unassembled WGS sequence"/>
</dbReference>
<name>D2VXB9_NAEGR</name>
<evidence type="ECO:0000313" key="3">
    <source>
        <dbReference type="Proteomes" id="UP000006671"/>
    </source>
</evidence>
<protein>
    <submittedName>
        <fullName evidence="2">Predicted protein</fullName>
    </submittedName>
</protein>
<gene>
    <name evidence="2" type="ORF">NAEGRDRAFT_73691</name>
</gene>
<evidence type="ECO:0000256" key="1">
    <source>
        <dbReference type="SAM" id="MobiDB-lite"/>
    </source>
</evidence>
<dbReference type="GeneID" id="8858323"/>
<dbReference type="AlphaFoldDB" id="D2VXB9"/>
<evidence type="ECO:0000313" key="2">
    <source>
        <dbReference type="EMBL" id="EFC38479.1"/>
    </source>
</evidence>
<dbReference type="EMBL" id="GG738907">
    <property type="protein sequence ID" value="EFC38479.1"/>
    <property type="molecule type" value="Genomic_DNA"/>
</dbReference>
<dbReference type="InParanoid" id="D2VXB9"/>
<feature type="region of interest" description="Disordered" evidence="1">
    <location>
        <begin position="117"/>
        <end position="139"/>
    </location>
</feature>
<keyword evidence="3" id="KW-1185">Reference proteome</keyword>